<sequence length="635" mass="69589">MTQDPLPLLAPGMIDPGSMAGDEPTKQAQVVLDNLNSALARNDVEALKDCFWKDQTYWKDQLALTYHLRTFKTTDIIAASLLDTNKLRAIKGDITVDGGAIFFPATPVLQFIDCGIAFQTSSPAAACKGKVVLLPVKGTNKTVEWKIWVLSTILKELHLQKENETLLHSPGRQLGGIETFETDVFIIGGGNAAIAFAARLKALGVESVMAERNSQPGDNWTHRYDCMRFHVPTSLCHLPYMDYDKKFLTPYRLSKDDLASQVQRYVKTFNLNMITSAQIQWTEYDPSTKRWIVKFQTPAGQHTAISKHVVMATGIGSQKMNIPSIADSHLYKGISIHSEQYKNAEKLKEKGAKSAIVIGSANTAFDILGDCHAVGLQTTMNVRSPTYMIPVEHLDHPASLGAYDAGVERADNIFMTLPSFIDAQLARGLLANFASQEPDRYKALAATGFPVLDSTNPKCALMQNLIERAGGHYVDVGGTKLLEEGKVGIKANVEPVAYTATGLRFSDGSHVDADAVIWCTGFADKNARETAIEILGGSASQTSSSSHNDKNGEANDTQKLGPREIAAHIDATWGVDSEGEIRGLWKRQSRLDGFWVMGGYTQQHRWHSRTLALQIKAALEGVLPPAYLDTPMLNK</sequence>
<dbReference type="InterPro" id="IPR050982">
    <property type="entry name" value="Auxin_biosynth/cation_transpt"/>
</dbReference>
<keyword evidence="1" id="KW-0560">Oxidoreductase</keyword>
<protein>
    <submittedName>
        <fullName evidence="3">FAD-dependent pyridine nucleotide-disulphide oxidoreductase</fullName>
    </submittedName>
</protein>
<accession>A0A0G4PT67</accession>
<name>A0A0G4PT67_PENC3</name>
<dbReference type="PANTHER" id="PTHR43539">
    <property type="entry name" value="FLAVIN-BINDING MONOOXYGENASE-LIKE PROTEIN (AFU_ORTHOLOGUE AFUA_4G09220)"/>
    <property type="match status" value="1"/>
</dbReference>
<dbReference type="SUPFAM" id="SSF51905">
    <property type="entry name" value="FAD/NAD(P)-binding domain"/>
    <property type="match status" value="1"/>
</dbReference>
<dbReference type="AlphaFoldDB" id="A0A0G4PT67"/>
<dbReference type="EMBL" id="HG793171">
    <property type="protein sequence ID" value="CRL29684.1"/>
    <property type="molecule type" value="Genomic_DNA"/>
</dbReference>
<dbReference type="STRING" id="1429867.A0A0G4PT67"/>
<organism evidence="3 4">
    <name type="scientific">Penicillium camemberti (strain FM 013)</name>
    <dbReference type="NCBI Taxonomy" id="1429867"/>
    <lineage>
        <taxon>Eukaryota</taxon>
        <taxon>Fungi</taxon>
        <taxon>Dikarya</taxon>
        <taxon>Ascomycota</taxon>
        <taxon>Pezizomycotina</taxon>
        <taxon>Eurotiomycetes</taxon>
        <taxon>Eurotiomycetidae</taxon>
        <taxon>Eurotiales</taxon>
        <taxon>Aspergillaceae</taxon>
        <taxon>Penicillium</taxon>
    </lineage>
</organism>
<evidence type="ECO:0000256" key="2">
    <source>
        <dbReference type="SAM" id="MobiDB-lite"/>
    </source>
</evidence>
<dbReference type="Pfam" id="PF13738">
    <property type="entry name" value="Pyr_redox_3"/>
    <property type="match status" value="1"/>
</dbReference>
<dbReference type="Proteomes" id="UP000053732">
    <property type="component" value="Unassembled WGS sequence"/>
</dbReference>
<dbReference type="GO" id="GO:0004497">
    <property type="term" value="F:monooxygenase activity"/>
    <property type="evidence" value="ECO:0007669"/>
    <property type="project" value="TreeGrafter"/>
</dbReference>
<dbReference type="PANTHER" id="PTHR43539:SF68">
    <property type="entry name" value="FLAVIN-BINDING MONOOXYGENASE-LIKE PROTEIN (AFU_ORTHOLOGUE AFUA_4G09220)"/>
    <property type="match status" value="1"/>
</dbReference>
<evidence type="ECO:0000256" key="1">
    <source>
        <dbReference type="ARBA" id="ARBA00023002"/>
    </source>
</evidence>
<keyword evidence="4" id="KW-1185">Reference proteome</keyword>
<feature type="region of interest" description="Disordered" evidence="2">
    <location>
        <begin position="537"/>
        <end position="559"/>
    </location>
</feature>
<dbReference type="InterPro" id="IPR036188">
    <property type="entry name" value="FAD/NAD-bd_sf"/>
</dbReference>
<reference evidence="3 4" key="1">
    <citation type="journal article" date="2014" name="Nat. Commun.">
        <title>Multiple recent horizontal transfers of a large genomic region in cheese making fungi.</title>
        <authorList>
            <person name="Cheeseman K."/>
            <person name="Ropars J."/>
            <person name="Renault P."/>
            <person name="Dupont J."/>
            <person name="Gouzy J."/>
            <person name="Branca A."/>
            <person name="Abraham A.L."/>
            <person name="Ceppi M."/>
            <person name="Conseiller E."/>
            <person name="Debuchy R."/>
            <person name="Malagnac F."/>
            <person name="Goarin A."/>
            <person name="Silar P."/>
            <person name="Lacoste S."/>
            <person name="Sallet E."/>
            <person name="Bensimon A."/>
            <person name="Giraud T."/>
            <person name="Brygoo Y."/>
        </authorList>
    </citation>
    <scope>NUCLEOTIDE SEQUENCE [LARGE SCALE GENOMIC DNA]</scope>
    <source>
        <strain evidence="4">FM 013</strain>
    </source>
</reference>
<dbReference type="GO" id="GO:0050660">
    <property type="term" value="F:flavin adenine dinucleotide binding"/>
    <property type="evidence" value="ECO:0007669"/>
    <property type="project" value="TreeGrafter"/>
</dbReference>
<dbReference type="Gene3D" id="3.50.50.60">
    <property type="entry name" value="FAD/NAD(P)-binding domain"/>
    <property type="match status" value="2"/>
</dbReference>
<gene>
    <name evidence="3" type="ORF">PCAMFM013_S038g000087</name>
</gene>
<proteinExistence type="predicted"/>
<evidence type="ECO:0000313" key="3">
    <source>
        <dbReference type="EMBL" id="CRL29684.1"/>
    </source>
</evidence>
<evidence type="ECO:0000313" key="4">
    <source>
        <dbReference type="Proteomes" id="UP000053732"/>
    </source>
</evidence>